<gene>
    <name evidence="2" type="ORF">SAMN05660909_00851</name>
</gene>
<accession>A0A1H3YM96</accession>
<proteinExistence type="predicted"/>
<name>A0A1H3YM96_9BACT</name>
<evidence type="ECO:0000313" key="3">
    <source>
        <dbReference type="Proteomes" id="UP000199656"/>
    </source>
</evidence>
<organism evidence="2 3">
    <name type="scientific">Chitinophaga terrae</name>
    <name type="common">ex Kim and Jung 2007</name>
    <dbReference type="NCBI Taxonomy" id="408074"/>
    <lineage>
        <taxon>Bacteria</taxon>
        <taxon>Pseudomonadati</taxon>
        <taxon>Bacteroidota</taxon>
        <taxon>Chitinophagia</taxon>
        <taxon>Chitinophagales</taxon>
        <taxon>Chitinophagaceae</taxon>
        <taxon>Chitinophaga</taxon>
    </lineage>
</organism>
<feature type="signal peptide" evidence="1">
    <location>
        <begin position="1"/>
        <end position="31"/>
    </location>
</feature>
<dbReference type="EMBL" id="FNRL01000003">
    <property type="protein sequence ID" value="SEA12537.1"/>
    <property type="molecule type" value="Genomic_DNA"/>
</dbReference>
<keyword evidence="1" id="KW-0732">Signal</keyword>
<evidence type="ECO:0000313" key="2">
    <source>
        <dbReference type="EMBL" id="SEA12537.1"/>
    </source>
</evidence>
<dbReference type="Proteomes" id="UP000199656">
    <property type="component" value="Unassembled WGS sequence"/>
</dbReference>
<evidence type="ECO:0000256" key="1">
    <source>
        <dbReference type="SAM" id="SignalP"/>
    </source>
</evidence>
<dbReference type="STRING" id="408074.SAMN05660909_00851"/>
<keyword evidence="3" id="KW-1185">Reference proteome</keyword>
<dbReference type="AlphaFoldDB" id="A0A1H3YM96"/>
<protein>
    <submittedName>
        <fullName evidence="2">Uncharacterized protein</fullName>
    </submittedName>
</protein>
<reference evidence="3" key="1">
    <citation type="submission" date="2016-10" db="EMBL/GenBank/DDBJ databases">
        <authorList>
            <person name="Varghese N."/>
            <person name="Submissions S."/>
        </authorList>
    </citation>
    <scope>NUCLEOTIDE SEQUENCE [LARGE SCALE GENOMIC DNA]</scope>
    <source>
        <strain evidence="3">DSM 23920</strain>
    </source>
</reference>
<sequence length="262" mass="29718">MNFILGRYFFDMKAKYLSLCILAATSFTATAQIKYRETEKKPTLVPYDSSIAFQRLSPDLAELTLVGQQITFLKLNPHRAIRNKEDSLLDNIHLKAVMEVPYKGVMRGGHFYTPYKTIENKTFKIADYERKASADGSVLLTFTLLSDDRKTLVYQVPEDQLPHTPVIINANFEWLKNQYIGHKLQLKNGSIITTNILDENKEVTLKESDDIVCTDVAIVMAGKQKYGQPFLIVKKGDTEFAVGIGSRQEYPVGPRLADFEVL</sequence>
<feature type="chain" id="PRO_5011592978" evidence="1">
    <location>
        <begin position="32"/>
        <end position="262"/>
    </location>
</feature>